<dbReference type="EMBL" id="CDNC01000034">
    <property type="protein sequence ID" value="CEM62658.1"/>
    <property type="molecule type" value="Genomic_DNA"/>
</dbReference>
<reference evidence="1" key="1">
    <citation type="submission" date="2015-01" db="EMBL/GenBank/DDBJ databases">
        <authorList>
            <person name="Xiang T."/>
            <person name="Song Y."/>
            <person name="Huang L."/>
            <person name="Wang B."/>
            <person name="Wu P."/>
        </authorList>
    </citation>
    <scope>NUCLEOTIDE SEQUENCE [LARGE SCALE GENOMIC DNA]</scope>
    <source>
        <strain evidence="1">V1</strain>
    </source>
</reference>
<organism evidence="1 3">
    <name type="scientific">Treponema phagedenis</name>
    <dbReference type="NCBI Taxonomy" id="162"/>
    <lineage>
        <taxon>Bacteria</taxon>
        <taxon>Pseudomonadati</taxon>
        <taxon>Spirochaetota</taxon>
        <taxon>Spirochaetia</taxon>
        <taxon>Spirochaetales</taxon>
        <taxon>Treponemataceae</taxon>
        <taxon>Treponema</taxon>
    </lineage>
</organism>
<dbReference type="RefSeq" id="WP_044634878.1">
    <property type="nucleotide sequence ID" value="NZ_CDNC01000034.1"/>
</dbReference>
<keyword evidence="3" id="KW-1185">Reference proteome</keyword>
<proteinExistence type="predicted"/>
<dbReference type="OrthoDB" id="363015at2"/>
<sequence length="195" mass="23190">MYLLRFIEEDGSITNFALFDSIESGQKFVEQIPTYRYYSETSKNFSFVEESFTTPELPDYMQLEYKGNYIPLTKFMFRNPGKIIIDWQELYNLDKPNQGAISGTTLVDAYTIENSEVEEYIKKRENKFELAKKVLEKKSFEVRRAHFGSEDGEAIIYRKKDGEWHYLEHMDPSFTEQSPDDEKEFKKWVEELIKS</sequence>
<dbReference type="EMBL" id="CP042817">
    <property type="protein sequence ID" value="QEJ98020.1"/>
    <property type="molecule type" value="Genomic_DNA"/>
</dbReference>
<evidence type="ECO:0000313" key="2">
    <source>
        <dbReference type="EMBL" id="QEJ98020.1"/>
    </source>
</evidence>
<accession>A0A0B7GVY3</accession>
<evidence type="ECO:0000313" key="3">
    <source>
        <dbReference type="Proteomes" id="UP000042527"/>
    </source>
</evidence>
<dbReference type="Proteomes" id="UP000042527">
    <property type="component" value="Unassembled WGS sequence"/>
</dbReference>
<dbReference type="Proteomes" id="UP000323594">
    <property type="component" value="Chromosome"/>
</dbReference>
<gene>
    <name evidence="2" type="ORF">FUT82_08440</name>
    <name evidence="1" type="ORF">TPHV1_40161</name>
</gene>
<evidence type="ECO:0000313" key="4">
    <source>
        <dbReference type="Proteomes" id="UP000323594"/>
    </source>
</evidence>
<name>A0A0B7GVY3_TREPH</name>
<protein>
    <submittedName>
        <fullName evidence="1">Uncharacterized protein</fullName>
    </submittedName>
</protein>
<reference evidence="2 4" key="3">
    <citation type="submission" date="2019-08" db="EMBL/GenBank/DDBJ databases">
        <authorList>
            <person name="Kuhnert P."/>
        </authorList>
    </citation>
    <scope>NUCLEOTIDE SEQUENCE [LARGE SCALE GENOMIC DNA]</scope>
    <source>
        <strain evidence="2 4">B36.5</strain>
    </source>
</reference>
<dbReference type="GeneID" id="57752892"/>
<evidence type="ECO:0000313" key="1">
    <source>
        <dbReference type="EMBL" id="CEM62658.1"/>
    </source>
</evidence>
<reference evidence="3" key="2">
    <citation type="submission" date="2015-01" db="EMBL/GenBank/DDBJ databases">
        <authorList>
            <person name="Manzoor Shahid"/>
            <person name="Zubair Saima"/>
        </authorList>
    </citation>
    <scope>NUCLEOTIDE SEQUENCE [LARGE SCALE GENOMIC DNA]</scope>
    <source>
        <strain evidence="3">V1</strain>
    </source>
</reference>
<dbReference type="AlphaFoldDB" id="A0A0B7GVY3"/>